<dbReference type="PANTHER" id="PTHR47771:SF14">
    <property type="entry name" value="RH73259P"/>
    <property type="match status" value="1"/>
</dbReference>
<keyword evidence="3" id="KW-0812">Transmembrane</keyword>
<feature type="region of interest" description="Disordered" evidence="2">
    <location>
        <begin position="75"/>
        <end position="95"/>
    </location>
</feature>
<dbReference type="EnsemblMetazoa" id="PHUM331790-RA">
    <property type="protein sequence ID" value="PHUM331790-PA"/>
    <property type="gene ID" value="PHUM331790"/>
</dbReference>
<dbReference type="GO" id="GO:0042302">
    <property type="term" value="F:structural constituent of cuticle"/>
    <property type="evidence" value="ECO:0007669"/>
    <property type="project" value="UniProtKB-UniRule"/>
</dbReference>
<dbReference type="Proteomes" id="UP000009046">
    <property type="component" value="Unassembled WGS sequence"/>
</dbReference>
<dbReference type="OMA" id="NVPQNYP"/>
<dbReference type="AlphaFoldDB" id="E0VN86"/>
<feature type="compositionally biased region" description="Low complexity" evidence="2">
    <location>
        <begin position="428"/>
        <end position="440"/>
    </location>
</feature>
<dbReference type="RefSeq" id="XP_002427580.1">
    <property type="nucleotide sequence ID" value="XM_002427535.1"/>
</dbReference>
<evidence type="ECO:0000256" key="2">
    <source>
        <dbReference type="SAM" id="MobiDB-lite"/>
    </source>
</evidence>
<name>E0VN86_PEDHC</name>
<dbReference type="OrthoDB" id="7222477at2759"/>
<feature type="transmembrane region" description="Helical" evidence="3">
    <location>
        <begin position="12"/>
        <end position="31"/>
    </location>
</feature>
<sequence length="649" mass="72134">MLTKYGKSDLSLHHFTFFFFFLFCFIGYKIVRLSDSCKEFCSEAKRIRIRPQRPVVTEEASDQEEQPQRVEYYAAESQEAHGPQAPQAAPVPQVPQAPVEAQQKLVLLTNEGDVYNGLYGRAIERAGTEPQYPRLLQRPGLIARPTRVKEAAKEPPVQTIRNYSKVNDDGSFTFGYEAADGSFKEETRGTDCVVRGKYGYVDPDGNKREFTYVSGNPCDPNAPSQEEEEEKESEESGEENVPQNIPPRPLRPLRPVAKPIVTRPATTLFQQDFKTIQTENAVVPEEETHPQPQLYLQPSPGVAHAPGPVPVQVPLPVPVPVSPAAPARVRGRIPSRPVSVQLPVPTEKPETVVRVTPRPVTPSTPASLPATTYRPQLLVSVTPRPNVVLTKHSTLAQPSPLIPSPSPISSVDFEEELKRFQLENNVVTTPKTLSPSTTLKSEQPGVPSGQPVYTSELVFNPATGQYNTVLYQQIPKSAADLSLKTRLPQIVPQPQLQPIQLPQPQPHHQPQHQPQPQPPRSGAVTHHPSNLLQQQIFEQQKQVLFQQSQDLYNQQRSQLHAQQQHRFQPSFAPTSLQYQSLPSTVASSSSKPLATGPQKFETSPEPAQRVSRPPNPQQYYYFAPSLDAQAQSIATGQLDAFLRANNYGF</sequence>
<keyword evidence="3" id="KW-0472">Membrane</keyword>
<dbReference type="HOGENOM" id="CLU_035681_0_0_1"/>
<reference evidence="5" key="3">
    <citation type="submission" date="2020-05" db="UniProtKB">
        <authorList>
            <consortium name="EnsemblMetazoa"/>
        </authorList>
    </citation>
    <scope>IDENTIFICATION</scope>
    <source>
        <strain evidence="5">USDA</strain>
    </source>
</reference>
<dbReference type="InParanoid" id="E0VN86"/>
<feature type="region of interest" description="Disordered" evidence="2">
    <location>
        <begin position="497"/>
        <end position="526"/>
    </location>
</feature>
<proteinExistence type="predicted"/>
<evidence type="ECO:0000313" key="4">
    <source>
        <dbReference type="EMBL" id="EEB14842.1"/>
    </source>
</evidence>
<dbReference type="InterPro" id="IPR000618">
    <property type="entry name" value="Insect_cuticle"/>
</dbReference>
<feature type="region of interest" description="Disordered" evidence="2">
    <location>
        <begin position="204"/>
        <end position="254"/>
    </location>
</feature>
<evidence type="ECO:0000256" key="3">
    <source>
        <dbReference type="SAM" id="Phobius"/>
    </source>
</evidence>
<feature type="compositionally biased region" description="Acidic residues" evidence="2">
    <location>
        <begin position="225"/>
        <end position="238"/>
    </location>
</feature>
<dbReference type="eggNOG" id="ENOG502QW2N">
    <property type="taxonomic scope" value="Eukaryota"/>
</dbReference>
<dbReference type="KEGG" id="phu:Phum_PHUM331790"/>
<keyword evidence="6" id="KW-1185">Reference proteome</keyword>
<dbReference type="PROSITE" id="PS51155">
    <property type="entry name" value="CHIT_BIND_RR_2"/>
    <property type="match status" value="1"/>
</dbReference>
<evidence type="ECO:0000256" key="1">
    <source>
        <dbReference type="PROSITE-ProRule" id="PRU00497"/>
    </source>
</evidence>
<reference evidence="4" key="2">
    <citation type="submission" date="2007-04" db="EMBL/GenBank/DDBJ databases">
        <title>The genome of the human body louse.</title>
        <authorList>
            <consortium name="The Human Body Louse Genome Consortium"/>
            <person name="Kirkness E."/>
            <person name="Walenz B."/>
            <person name="Hass B."/>
            <person name="Bruggner R."/>
            <person name="Strausberg R."/>
        </authorList>
    </citation>
    <scope>NUCLEOTIDE SEQUENCE</scope>
    <source>
        <strain evidence="4">USDA</strain>
    </source>
</reference>
<dbReference type="EMBL" id="AAZO01003851">
    <property type="status" value="NOT_ANNOTATED_CDS"/>
    <property type="molecule type" value="Genomic_DNA"/>
</dbReference>
<feature type="compositionally biased region" description="Pro residues" evidence="2">
    <location>
        <begin position="501"/>
        <end position="519"/>
    </location>
</feature>
<feature type="region of interest" description="Disordered" evidence="2">
    <location>
        <begin position="582"/>
        <end position="618"/>
    </location>
</feature>
<keyword evidence="3" id="KW-1133">Transmembrane helix</keyword>
<reference evidence="4" key="1">
    <citation type="submission" date="2007-04" db="EMBL/GenBank/DDBJ databases">
        <title>Annotation of Pediculus humanus corporis strain USDA.</title>
        <authorList>
            <person name="Kirkness E."/>
            <person name="Hannick L."/>
            <person name="Hass B."/>
            <person name="Bruggner R."/>
            <person name="Lawson D."/>
            <person name="Bidwell S."/>
            <person name="Joardar V."/>
            <person name="Caler E."/>
            <person name="Walenz B."/>
            <person name="Inman J."/>
            <person name="Schobel S."/>
            <person name="Galinsky K."/>
            <person name="Amedeo P."/>
            <person name="Strausberg R."/>
        </authorList>
    </citation>
    <scope>NUCLEOTIDE SEQUENCE</scope>
    <source>
        <strain evidence="4">USDA</strain>
    </source>
</reference>
<dbReference type="EMBL" id="DS235335">
    <property type="protein sequence ID" value="EEB14842.1"/>
    <property type="molecule type" value="Genomic_DNA"/>
</dbReference>
<keyword evidence="1" id="KW-0193">Cuticle</keyword>
<dbReference type="PANTHER" id="PTHR47771">
    <property type="entry name" value="LD27203P-RELATED"/>
    <property type="match status" value="1"/>
</dbReference>
<dbReference type="Pfam" id="PF00379">
    <property type="entry name" value="Chitin_bind_4"/>
    <property type="match status" value="1"/>
</dbReference>
<protein>
    <submittedName>
        <fullName evidence="4 5">Uncharacterized protein</fullName>
    </submittedName>
</protein>
<dbReference type="GeneID" id="8236296"/>
<evidence type="ECO:0000313" key="6">
    <source>
        <dbReference type="Proteomes" id="UP000009046"/>
    </source>
</evidence>
<organism>
    <name type="scientific">Pediculus humanus subsp. corporis</name>
    <name type="common">Body louse</name>
    <dbReference type="NCBI Taxonomy" id="121224"/>
    <lineage>
        <taxon>Eukaryota</taxon>
        <taxon>Metazoa</taxon>
        <taxon>Ecdysozoa</taxon>
        <taxon>Arthropoda</taxon>
        <taxon>Hexapoda</taxon>
        <taxon>Insecta</taxon>
        <taxon>Pterygota</taxon>
        <taxon>Neoptera</taxon>
        <taxon>Paraneoptera</taxon>
        <taxon>Psocodea</taxon>
        <taxon>Troctomorpha</taxon>
        <taxon>Phthiraptera</taxon>
        <taxon>Anoplura</taxon>
        <taxon>Pediculidae</taxon>
        <taxon>Pediculus</taxon>
    </lineage>
</organism>
<dbReference type="CTD" id="8236296"/>
<accession>E0VN86</accession>
<gene>
    <name evidence="5" type="primary">8236296</name>
    <name evidence="4" type="ORF">Phum_PHUM331790</name>
</gene>
<feature type="region of interest" description="Disordered" evidence="2">
    <location>
        <begin position="428"/>
        <end position="448"/>
    </location>
</feature>
<feature type="compositionally biased region" description="Low complexity" evidence="2">
    <location>
        <begin position="83"/>
        <end position="95"/>
    </location>
</feature>
<feature type="compositionally biased region" description="Polar residues" evidence="2">
    <location>
        <begin position="582"/>
        <end position="592"/>
    </location>
</feature>
<dbReference type="VEuPathDB" id="VectorBase:PHUM331790"/>
<evidence type="ECO:0000313" key="5">
    <source>
        <dbReference type="EnsemblMetazoa" id="PHUM331790-PA"/>
    </source>
</evidence>